<evidence type="ECO:0000256" key="1">
    <source>
        <dbReference type="ARBA" id="ARBA00004123"/>
    </source>
</evidence>
<organism evidence="10 11">
    <name type="scientific">Aulographum hederae CBS 113979</name>
    <dbReference type="NCBI Taxonomy" id="1176131"/>
    <lineage>
        <taxon>Eukaryota</taxon>
        <taxon>Fungi</taxon>
        <taxon>Dikarya</taxon>
        <taxon>Ascomycota</taxon>
        <taxon>Pezizomycotina</taxon>
        <taxon>Dothideomycetes</taxon>
        <taxon>Pleosporomycetidae</taxon>
        <taxon>Aulographales</taxon>
        <taxon>Aulographaceae</taxon>
    </lineage>
</organism>
<dbReference type="GO" id="GO:0000082">
    <property type="term" value="P:G1/S transition of mitotic cell cycle"/>
    <property type="evidence" value="ECO:0007669"/>
    <property type="project" value="InterPro"/>
</dbReference>
<dbReference type="InterPro" id="IPR013734">
    <property type="entry name" value="TF_Nrm1/Whi5"/>
</dbReference>
<feature type="compositionally biased region" description="Polar residues" evidence="9">
    <location>
        <begin position="57"/>
        <end position="68"/>
    </location>
</feature>
<evidence type="ECO:0000256" key="2">
    <source>
        <dbReference type="ARBA" id="ARBA00004496"/>
    </source>
</evidence>
<evidence type="ECO:0000256" key="6">
    <source>
        <dbReference type="ARBA" id="ARBA00023015"/>
    </source>
</evidence>
<feature type="compositionally biased region" description="Polar residues" evidence="9">
    <location>
        <begin position="397"/>
        <end position="428"/>
    </location>
</feature>
<protein>
    <recommendedName>
        <fullName evidence="12">Cyclin-dependent kinase</fullName>
    </recommendedName>
</protein>
<evidence type="ECO:0000256" key="5">
    <source>
        <dbReference type="ARBA" id="ARBA00022491"/>
    </source>
</evidence>
<dbReference type="Proteomes" id="UP000800041">
    <property type="component" value="Unassembled WGS sequence"/>
</dbReference>
<evidence type="ECO:0000313" key="10">
    <source>
        <dbReference type="EMBL" id="KAF1992448.1"/>
    </source>
</evidence>
<dbReference type="GO" id="GO:0003712">
    <property type="term" value="F:transcription coregulator activity"/>
    <property type="evidence" value="ECO:0007669"/>
    <property type="project" value="TreeGrafter"/>
</dbReference>
<dbReference type="GO" id="GO:0005737">
    <property type="term" value="C:cytoplasm"/>
    <property type="evidence" value="ECO:0007669"/>
    <property type="project" value="UniProtKB-SubCell"/>
</dbReference>
<dbReference type="Pfam" id="PF08528">
    <property type="entry name" value="Whi5"/>
    <property type="match status" value="1"/>
</dbReference>
<evidence type="ECO:0000313" key="11">
    <source>
        <dbReference type="Proteomes" id="UP000800041"/>
    </source>
</evidence>
<dbReference type="OrthoDB" id="2359117at2759"/>
<feature type="compositionally biased region" description="Low complexity" evidence="9">
    <location>
        <begin position="76"/>
        <end position="91"/>
    </location>
</feature>
<feature type="compositionally biased region" description="Low complexity" evidence="9">
    <location>
        <begin position="25"/>
        <end position="34"/>
    </location>
</feature>
<keyword evidence="7" id="KW-0804">Transcription</keyword>
<accession>A0A6G1HHN2</accession>
<feature type="compositionally biased region" description="Polar residues" evidence="9">
    <location>
        <begin position="354"/>
        <end position="364"/>
    </location>
</feature>
<feature type="region of interest" description="Disordered" evidence="9">
    <location>
        <begin position="272"/>
        <end position="435"/>
    </location>
</feature>
<evidence type="ECO:0000256" key="4">
    <source>
        <dbReference type="ARBA" id="ARBA00022490"/>
    </source>
</evidence>
<comment type="subcellular location">
    <subcellularLocation>
        <location evidence="2">Cytoplasm</location>
    </subcellularLocation>
    <subcellularLocation>
        <location evidence="1">Nucleus</location>
    </subcellularLocation>
</comment>
<name>A0A6G1HHN2_9PEZI</name>
<evidence type="ECO:0000256" key="3">
    <source>
        <dbReference type="ARBA" id="ARBA00006922"/>
    </source>
</evidence>
<keyword evidence="11" id="KW-1185">Reference proteome</keyword>
<feature type="region of interest" description="Disordered" evidence="9">
    <location>
        <begin position="534"/>
        <end position="556"/>
    </location>
</feature>
<keyword evidence="6" id="KW-0805">Transcription regulation</keyword>
<evidence type="ECO:0000256" key="9">
    <source>
        <dbReference type="SAM" id="MobiDB-lite"/>
    </source>
</evidence>
<evidence type="ECO:0000256" key="8">
    <source>
        <dbReference type="ARBA" id="ARBA00023242"/>
    </source>
</evidence>
<gene>
    <name evidence="10" type="ORF">K402DRAFT_416109</name>
</gene>
<evidence type="ECO:0008006" key="12">
    <source>
        <dbReference type="Google" id="ProtNLM"/>
    </source>
</evidence>
<feature type="compositionally biased region" description="Low complexity" evidence="9">
    <location>
        <begin position="336"/>
        <end position="349"/>
    </location>
</feature>
<dbReference type="PANTHER" id="PTHR28246:SF1">
    <property type="entry name" value="G1-SPECIFIC TRANSCRIPTIONAL REPRESSOR WHI5-RELATED"/>
    <property type="match status" value="1"/>
</dbReference>
<dbReference type="EMBL" id="ML977137">
    <property type="protein sequence ID" value="KAF1992448.1"/>
    <property type="molecule type" value="Genomic_DNA"/>
</dbReference>
<feature type="compositionally biased region" description="Low complexity" evidence="9">
    <location>
        <begin position="272"/>
        <end position="286"/>
    </location>
</feature>
<dbReference type="InterPro" id="IPR039198">
    <property type="entry name" value="Srl3/Whi5"/>
</dbReference>
<dbReference type="PANTHER" id="PTHR28246">
    <property type="entry name" value="G1-SPECIFIC TRANSCRIPTIONAL REPRESSOR WHI5-RELATED"/>
    <property type="match status" value="1"/>
</dbReference>
<reference evidence="10" key="1">
    <citation type="journal article" date="2020" name="Stud. Mycol.">
        <title>101 Dothideomycetes genomes: a test case for predicting lifestyles and emergence of pathogens.</title>
        <authorList>
            <person name="Haridas S."/>
            <person name="Albert R."/>
            <person name="Binder M."/>
            <person name="Bloem J."/>
            <person name="Labutti K."/>
            <person name="Salamov A."/>
            <person name="Andreopoulos B."/>
            <person name="Baker S."/>
            <person name="Barry K."/>
            <person name="Bills G."/>
            <person name="Bluhm B."/>
            <person name="Cannon C."/>
            <person name="Castanera R."/>
            <person name="Culley D."/>
            <person name="Daum C."/>
            <person name="Ezra D."/>
            <person name="Gonzalez J."/>
            <person name="Henrissat B."/>
            <person name="Kuo A."/>
            <person name="Liang C."/>
            <person name="Lipzen A."/>
            <person name="Lutzoni F."/>
            <person name="Magnuson J."/>
            <person name="Mondo S."/>
            <person name="Nolan M."/>
            <person name="Ohm R."/>
            <person name="Pangilinan J."/>
            <person name="Park H.-J."/>
            <person name="Ramirez L."/>
            <person name="Alfaro M."/>
            <person name="Sun H."/>
            <person name="Tritt A."/>
            <person name="Yoshinaga Y."/>
            <person name="Zwiers L.-H."/>
            <person name="Turgeon B."/>
            <person name="Goodwin S."/>
            <person name="Spatafora J."/>
            <person name="Crous P."/>
            <person name="Grigoriev I."/>
        </authorList>
    </citation>
    <scope>NUCLEOTIDE SEQUENCE</scope>
    <source>
        <strain evidence="10">CBS 113979</strain>
    </source>
</reference>
<feature type="compositionally biased region" description="Low complexity" evidence="9">
    <location>
        <begin position="99"/>
        <end position="108"/>
    </location>
</feature>
<keyword evidence="4" id="KW-0963">Cytoplasm</keyword>
<feature type="compositionally biased region" description="Polar residues" evidence="9">
    <location>
        <begin position="1"/>
        <end position="23"/>
    </location>
</feature>
<feature type="compositionally biased region" description="Basic and acidic residues" evidence="9">
    <location>
        <begin position="129"/>
        <end position="141"/>
    </location>
</feature>
<keyword evidence="5" id="KW-0678">Repressor</keyword>
<comment type="similarity">
    <text evidence="3">Belongs to the WHI5/NRM1 family.</text>
</comment>
<sequence length="556" mass="58212">MATVSPTTTQRPPSQYPAISSGNLAAEARPNAAATEPVGRVSAYQTQMHPQNHRDITASTVAFNSSGPNPEPETASNSQQSYISSSSLASSGVAPRLQSSSSNLSTSTAPETDRTSPTSSVEALGLLRAEQKGLSDMRAAEEVAMMVPRRPTTPRLDADARVQTAGDSETSRESTSVESPMSVDTPQLHHGAKRTASGAIKLVPASFSMPVERARSIPHSSHSRNVSTDTTASRASELSALLKSRLSYAMVKVQNGWENHSISELEEHIATANPRRPSNPSTPNARFAPYPFATNSARRRRSSQSTDSSSEKYMHSPGLTSPHQQQPTPHRRNMFPSSSAPIAPQASVAHPNVGPTSYASFWATQNPNQMPSSSAPPPQQFQKATPSLAPAADIIPTSRSANRRSISTRAPPMLSSSIRAGAGKSQSDLGPGGASNMATPRTRGILRMPSQQAEKDAVDTLLFLSSPNHSGKGGAGNVNGNGNGMGVSSPLKSEFGAAMGDGAGIPSKKVGFGDVNGGAVGRSRIRGAQKMGVIARAGSEEDSEGELVVKGGNLRR</sequence>
<dbReference type="GO" id="GO:0033309">
    <property type="term" value="C:SBF transcription complex"/>
    <property type="evidence" value="ECO:0007669"/>
    <property type="project" value="TreeGrafter"/>
</dbReference>
<proteinExistence type="inferred from homology"/>
<evidence type="ECO:0000256" key="7">
    <source>
        <dbReference type="ARBA" id="ARBA00023163"/>
    </source>
</evidence>
<dbReference type="AlphaFoldDB" id="A0A6G1HHN2"/>
<keyword evidence="8" id="KW-0539">Nucleus</keyword>
<feature type="region of interest" description="Disordered" evidence="9">
    <location>
        <begin position="1"/>
        <end position="195"/>
    </location>
</feature>
<feature type="compositionally biased region" description="Polar residues" evidence="9">
    <location>
        <begin position="318"/>
        <end position="328"/>
    </location>
</feature>